<dbReference type="Proteomes" id="UP000219338">
    <property type="component" value="Unassembled WGS sequence"/>
</dbReference>
<evidence type="ECO:0000313" key="1">
    <source>
        <dbReference type="EMBL" id="SJL18778.1"/>
    </source>
</evidence>
<keyword evidence="2" id="KW-1185">Reference proteome</keyword>
<dbReference type="AlphaFoldDB" id="A0A284SCP3"/>
<evidence type="ECO:0000313" key="2">
    <source>
        <dbReference type="Proteomes" id="UP000219338"/>
    </source>
</evidence>
<sequence>MISEPTLANLIIIPVYHFCTDNIKKTPELLVMMHSLGVTALIALLKFGGKHRPGSFLLWDYEIGTACAACSNEHEKYTLI</sequence>
<accession>A0A284SCP3</accession>
<protein>
    <submittedName>
        <fullName evidence="1">Uncharacterized protein</fullName>
    </submittedName>
</protein>
<name>A0A284SCP3_ARMOS</name>
<proteinExistence type="predicted"/>
<gene>
    <name evidence="1" type="ORF">ARMOST_22378</name>
</gene>
<reference evidence="2" key="1">
    <citation type="journal article" date="2017" name="Nat. Ecol. Evol.">
        <title>Genome expansion and lineage-specific genetic innovations in the forest pathogenic fungi Armillaria.</title>
        <authorList>
            <person name="Sipos G."/>
            <person name="Prasanna A.N."/>
            <person name="Walter M.C."/>
            <person name="O'Connor E."/>
            <person name="Balint B."/>
            <person name="Krizsan K."/>
            <person name="Kiss B."/>
            <person name="Hess J."/>
            <person name="Varga T."/>
            <person name="Slot J."/>
            <person name="Riley R."/>
            <person name="Boka B."/>
            <person name="Rigling D."/>
            <person name="Barry K."/>
            <person name="Lee J."/>
            <person name="Mihaltcheva S."/>
            <person name="LaButti K."/>
            <person name="Lipzen A."/>
            <person name="Waldron R."/>
            <person name="Moloney N.M."/>
            <person name="Sperisen C."/>
            <person name="Kredics L."/>
            <person name="Vagvoelgyi C."/>
            <person name="Patrignani A."/>
            <person name="Fitzpatrick D."/>
            <person name="Nagy I."/>
            <person name="Doyle S."/>
            <person name="Anderson J.B."/>
            <person name="Grigoriev I.V."/>
            <person name="Gueldener U."/>
            <person name="Muensterkoetter M."/>
            <person name="Nagy L.G."/>
        </authorList>
    </citation>
    <scope>NUCLEOTIDE SEQUENCE [LARGE SCALE GENOMIC DNA]</scope>
    <source>
        <strain evidence="2">C18/9</strain>
    </source>
</reference>
<dbReference type="EMBL" id="FUEG01000069">
    <property type="protein sequence ID" value="SJL18778.1"/>
    <property type="molecule type" value="Genomic_DNA"/>
</dbReference>
<organism evidence="1 2">
    <name type="scientific">Armillaria ostoyae</name>
    <name type="common">Armillaria root rot fungus</name>
    <dbReference type="NCBI Taxonomy" id="47428"/>
    <lineage>
        <taxon>Eukaryota</taxon>
        <taxon>Fungi</taxon>
        <taxon>Dikarya</taxon>
        <taxon>Basidiomycota</taxon>
        <taxon>Agaricomycotina</taxon>
        <taxon>Agaricomycetes</taxon>
        <taxon>Agaricomycetidae</taxon>
        <taxon>Agaricales</taxon>
        <taxon>Marasmiineae</taxon>
        <taxon>Physalacriaceae</taxon>
        <taxon>Armillaria</taxon>
    </lineage>
</organism>